<dbReference type="SMART" id="SM00249">
    <property type="entry name" value="PHD"/>
    <property type="match status" value="1"/>
</dbReference>
<sequence>MPMDTKCQICTVDGVQEPLPPKRFRSMREIMKVAEQVVIRDDDYYNQVMCVECGSGDRDEQLLLCDKCDRGYHMVCVKPIVVRVPMGHWYCPNCADYRPRVQSMQRKRRTSTLVYRKKNRRLLPYIPSKDIDQRLQQMTSLASALTSLNLAFSNDLTYPPGMAPESANRADLENGKMQVLSKRDMETYKQCRAMAKRGEYPPLLVVFDHYQGYTVEANGAIKDMTLIAEYTRDVDYIKNREKDDSDSMMTLLLATDQDKSLVICPDKRGNISRFISGINNHKPECRKKINVKCLRFSVEGACRILLVATRDIKKGERLYYDYNGYEHKYPTQFNLVLLKENESLSKQVKKLNRDVAMIKFMLVWSTDGEYAVRESTSKVKIFNKSFQVAALIKPNCFTTDYVPRLIQQIDVNVKNLYWADSGDLVAISSDSTFYVLKYNRDVVLAHFDSGRHVDEQGVADSFDILYEIDERVRTGLWVRDCFIYTNSSWRLNYSVGGELLVWMMLATGLESGGGGDGSMVFHGVSQCGSRTGLLKFRRISRSALQGSRPVMKLKISAAAISSFRLVVAAEAAKFGDYLSFRFEALILPHLIQLHRLLPTTNNNNHISTFVTSVSRSLLPTRRRLRLDLRNKLYFHLRSRRVMVPGLFLYGGRKFLVDVSYNNGFDLAHPKPCPKSFDILQGHSKATMLSIINNASQGILSSFFFKYADTILKKYSSTVATIFTGFASAALFGHTLTINFMLGISIVFISMHQEYLVNKYGKEQCKHPKSVDKDLWIQASGHQKRQSVWAKQC</sequence>
<evidence type="ECO:0000259" key="11">
    <source>
        <dbReference type="PROSITE" id="PS50016"/>
    </source>
</evidence>
<evidence type="ECO:0000256" key="6">
    <source>
        <dbReference type="ARBA" id="ARBA00022853"/>
    </source>
</evidence>
<evidence type="ECO:0000256" key="8">
    <source>
        <dbReference type="ARBA" id="ARBA00023136"/>
    </source>
</evidence>
<dbReference type="Pfam" id="PF04053">
    <property type="entry name" value="B-prop_COPA_B_2nd"/>
    <property type="match status" value="1"/>
</dbReference>
<evidence type="ECO:0000256" key="9">
    <source>
        <dbReference type="PROSITE-ProRule" id="PRU00146"/>
    </source>
</evidence>
<dbReference type="InterPro" id="IPR019786">
    <property type="entry name" value="Zinc_finger_PHD-type_CS"/>
</dbReference>
<dbReference type="InterPro" id="IPR046341">
    <property type="entry name" value="SET_dom_sf"/>
</dbReference>
<dbReference type="InterPro" id="IPR013083">
    <property type="entry name" value="Znf_RING/FYVE/PHD"/>
</dbReference>
<keyword evidence="14" id="KW-1185">Reference proteome</keyword>
<organism evidence="13 14">
    <name type="scientific">Tagetes erecta</name>
    <name type="common">African marigold</name>
    <dbReference type="NCBI Taxonomy" id="13708"/>
    <lineage>
        <taxon>Eukaryota</taxon>
        <taxon>Viridiplantae</taxon>
        <taxon>Streptophyta</taxon>
        <taxon>Embryophyta</taxon>
        <taxon>Tracheophyta</taxon>
        <taxon>Spermatophyta</taxon>
        <taxon>Magnoliopsida</taxon>
        <taxon>eudicotyledons</taxon>
        <taxon>Gunneridae</taxon>
        <taxon>Pentapetalae</taxon>
        <taxon>asterids</taxon>
        <taxon>campanulids</taxon>
        <taxon>Asterales</taxon>
        <taxon>Asteraceae</taxon>
        <taxon>Asteroideae</taxon>
        <taxon>Heliantheae alliance</taxon>
        <taxon>Tageteae</taxon>
        <taxon>Tagetes</taxon>
    </lineage>
</organism>
<keyword evidence="4 9" id="KW-0863">Zinc-finger</keyword>
<evidence type="ECO:0000256" key="4">
    <source>
        <dbReference type="ARBA" id="ARBA00022771"/>
    </source>
</evidence>
<dbReference type="InterPro" id="IPR006692">
    <property type="entry name" value="Beta-prop_COPA/B_2nd"/>
</dbReference>
<feature type="domain" description="PHD-type" evidence="11">
    <location>
        <begin position="47"/>
        <end position="97"/>
    </location>
</feature>
<dbReference type="GO" id="GO:0015165">
    <property type="term" value="F:pyrimidine nucleotide-sugar transmembrane transporter activity"/>
    <property type="evidence" value="ECO:0007669"/>
    <property type="project" value="InterPro"/>
</dbReference>
<dbReference type="Pfam" id="PF04142">
    <property type="entry name" value="Nuc_sug_transp"/>
    <property type="match status" value="1"/>
</dbReference>
<comment type="caution">
    <text evidence="13">The sequence shown here is derived from an EMBL/GenBank/DDBJ whole genome shotgun (WGS) entry which is preliminary data.</text>
</comment>
<gene>
    <name evidence="13" type="ORF">QVD17_30740</name>
</gene>
<feature type="domain" description="SET" evidence="12">
    <location>
        <begin position="201"/>
        <end position="323"/>
    </location>
</feature>
<dbReference type="GO" id="GO:0005198">
    <property type="term" value="F:structural molecule activity"/>
    <property type="evidence" value="ECO:0007669"/>
    <property type="project" value="InterPro"/>
</dbReference>
<keyword evidence="5" id="KW-0862">Zinc</keyword>
<dbReference type="CDD" id="cd15545">
    <property type="entry name" value="PHD_BAZ2A_like"/>
    <property type="match status" value="1"/>
</dbReference>
<keyword evidence="8 10" id="KW-0472">Membrane</keyword>
<keyword evidence="7 10" id="KW-1133">Transmembrane helix</keyword>
<accession>A0AAD8K356</accession>
<dbReference type="SUPFAM" id="SSF82199">
    <property type="entry name" value="SET domain"/>
    <property type="match status" value="1"/>
</dbReference>
<dbReference type="InterPro" id="IPR019787">
    <property type="entry name" value="Znf_PHD-finger"/>
</dbReference>
<dbReference type="InterPro" id="IPR001965">
    <property type="entry name" value="Znf_PHD"/>
</dbReference>
<dbReference type="SUPFAM" id="SSF57903">
    <property type="entry name" value="FYVE/PHD zinc finger"/>
    <property type="match status" value="1"/>
</dbReference>
<evidence type="ECO:0000256" key="5">
    <source>
        <dbReference type="ARBA" id="ARBA00022833"/>
    </source>
</evidence>
<dbReference type="PROSITE" id="PS01359">
    <property type="entry name" value="ZF_PHD_1"/>
    <property type="match status" value="1"/>
</dbReference>
<dbReference type="PROSITE" id="PS50016">
    <property type="entry name" value="ZF_PHD_2"/>
    <property type="match status" value="1"/>
</dbReference>
<dbReference type="GO" id="GO:0016192">
    <property type="term" value="P:vesicle-mediated transport"/>
    <property type="evidence" value="ECO:0007669"/>
    <property type="project" value="InterPro"/>
</dbReference>
<evidence type="ECO:0000313" key="13">
    <source>
        <dbReference type="EMBL" id="KAK1414974.1"/>
    </source>
</evidence>
<evidence type="ECO:0000256" key="2">
    <source>
        <dbReference type="ARBA" id="ARBA00022692"/>
    </source>
</evidence>
<dbReference type="InterPro" id="IPR001214">
    <property type="entry name" value="SET_dom"/>
</dbReference>
<dbReference type="InterPro" id="IPR011011">
    <property type="entry name" value="Znf_FYVE_PHD"/>
</dbReference>
<feature type="transmembrane region" description="Helical" evidence="10">
    <location>
        <begin position="721"/>
        <end position="748"/>
    </location>
</feature>
<dbReference type="CDD" id="cd10539">
    <property type="entry name" value="SET_ATXR5_6-like"/>
    <property type="match status" value="1"/>
</dbReference>
<proteinExistence type="predicted"/>
<dbReference type="PANTHER" id="PTHR48458">
    <property type="entry name" value="SET DOMAIN-CONTAINING PROTEIN"/>
    <property type="match status" value="1"/>
</dbReference>
<protein>
    <submittedName>
        <fullName evidence="13">Uncharacterized protein</fullName>
    </submittedName>
</protein>
<name>A0AAD8K356_TARER</name>
<comment type="subcellular location">
    <subcellularLocation>
        <location evidence="1">Membrane</location>
        <topology evidence="1">Multi-pass membrane protein</topology>
    </subcellularLocation>
</comment>
<dbReference type="AlphaFoldDB" id="A0AAD8K356"/>
<reference evidence="13" key="1">
    <citation type="journal article" date="2023" name="bioRxiv">
        <title>Improved chromosome-level genome assembly for marigold (Tagetes erecta).</title>
        <authorList>
            <person name="Jiang F."/>
            <person name="Yuan L."/>
            <person name="Wang S."/>
            <person name="Wang H."/>
            <person name="Xu D."/>
            <person name="Wang A."/>
            <person name="Fan W."/>
        </authorList>
    </citation>
    <scope>NUCLEOTIDE SEQUENCE</scope>
    <source>
        <strain evidence="13">WSJ</strain>
        <tissue evidence="13">Leaf</tissue>
    </source>
</reference>
<evidence type="ECO:0000256" key="10">
    <source>
        <dbReference type="SAM" id="Phobius"/>
    </source>
</evidence>
<dbReference type="InterPro" id="IPR007271">
    <property type="entry name" value="Nuc_sug_transpt"/>
</dbReference>
<dbReference type="Gene3D" id="2.170.270.10">
    <property type="entry name" value="SET domain"/>
    <property type="match status" value="1"/>
</dbReference>
<dbReference type="GO" id="GO:0006325">
    <property type="term" value="P:chromatin organization"/>
    <property type="evidence" value="ECO:0007669"/>
    <property type="project" value="UniProtKB-KW"/>
</dbReference>
<dbReference type="Proteomes" id="UP001229421">
    <property type="component" value="Unassembled WGS sequence"/>
</dbReference>
<dbReference type="Gene3D" id="3.30.40.10">
    <property type="entry name" value="Zinc/RING finger domain, C3HC4 (zinc finger)"/>
    <property type="match status" value="1"/>
</dbReference>
<dbReference type="PANTHER" id="PTHR48458:SF1">
    <property type="entry name" value="SET DOMAIN-CONTAINING PROTEIN"/>
    <property type="match status" value="1"/>
</dbReference>
<keyword evidence="3" id="KW-0479">Metal-binding</keyword>
<evidence type="ECO:0000256" key="7">
    <source>
        <dbReference type="ARBA" id="ARBA00022989"/>
    </source>
</evidence>
<dbReference type="GO" id="GO:0008270">
    <property type="term" value="F:zinc ion binding"/>
    <property type="evidence" value="ECO:0007669"/>
    <property type="project" value="UniProtKB-KW"/>
</dbReference>
<keyword evidence="2 10" id="KW-0812">Transmembrane</keyword>
<keyword evidence="6" id="KW-0156">Chromatin regulator</keyword>
<evidence type="ECO:0000313" key="14">
    <source>
        <dbReference type="Proteomes" id="UP001229421"/>
    </source>
</evidence>
<dbReference type="GO" id="GO:0006886">
    <property type="term" value="P:intracellular protein transport"/>
    <property type="evidence" value="ECO:0007669"/>
    <property type="project" value="InterPro"/>
</dbReference>
<evidence type="ECO:0000256" key="1">
    <source>
        <dbReference type="ARBA" id="ARBA00004141"/>
    </source>
</evidence>
<evidence type="ECO:0000259" key="12">
    <source>
        <dbReference type="PROSITE" id="PS50280"/>
    </source>
</evidence>
<dbReference type="Pfam" id="PF00856">
    <property type="entry name" value="SET"/>
    <property type="match status" value="1"/>
</dbReference>
<dbReference type="GO" id="GO:0030117">
    <property type="term" value="C:membrane coat"/>
    <property type="evidence" value="ECO:0007669"/>
    <property type="project" value="InterPro"/>
</dbReference>
<dbReference type="Pfam" id="PF00628">
    <property type="entry name" value="PHD"/>
    <property type="match status" value="1"/>
</dbReference>
<dbReference type="PROSITE" id="PS50280">
    <property type="entry name" value="SET"/>
    <property type="match status" value="1"/>
</dbReference>
<dbReference type="InterPro" id="IPR053114">
    <property type="entry name" value="ATXR5/ATXR6"/>
</dbReference>
<dbReference type="EMBL" id="JAUHHV010000008">
    <property type="protein sequence ID" value="KAK1414974.1"/>
    <property type="molecule type" value="Genomic_DNA"/>
</dbReference>
<evidence type="ECO:0000256" key="3">
    <source>
        <dbReference type="ARBA" id="ARBA00022723"/>
    </source>
</evidence>
<dbReference type="GO" id="GO:0000139">
    <property type="term" value="C:Golgi membrane"/>
    <property type="evidence" value="ECO:0007669"/>
    <property type="project" value="InterPro"/>
</dbReference>